<dbReference type="InterPro" id="IPR052767">
    <property type="entry name" value="Bact_com_dev_regulator"/>
</dbReference>
<dbReference type="InterPro" id="IPR023378">
    <property type="entry name" value="YheA/YmcA-like_dom_sf"/>
</dbReference>
<dbReference type="Gene3D" id="1.20.1500.10">
    <property type="entry name" value="YheA/YmcA-like"/>
    <property type="match status" value="1"/>
</dbReference>
<dbReference type="SUPFAM" id="SSF158622">
    <property type="entry name" value="YheA/YmcA-like"/>
    <property type="match status" value="1"/>
</dbReference>
<accession>A0A173UL88</accession>
<comment type="caution">
    <text evidence="1">The sequence shown here is derived from an EMBL/GenBank/DDBJ whole genome shotgun (WGS) entry which is preliminary data.</text>
</comment>
<dbReference type="EMBL" id="WMQE01000053">
    <property type="protein sequence ID" value="MTK22732.1"/>
    <property type="molecule type" value="Genomic_DNA"/>
</dbReference>
<dbReference type="RefSeq" id="WP_006785291.1">
    <property type="nucleotide sequence ID" value="NZ_CABJBH010000001.1"/>
</dbReference>
<dbReference type="PANTHER" id="PTHR38448:SF2">
    <property type="entry name" value="REGULATORY PROTEIN YLBF"/>
    <property type="match status" value="1"/>
</dbReference>
<dbReference type="Pfam" id="PF06133">
    <property type="entry name" value="Com_YlbF"/>
    <property type="match status" value="1"/>
</dbReference>
<reference evidence="1 2" key="1">
    <citation type="journal article" date="2019" name="Nat. Med.">
        <title>A library of human gut bacterial isolates paired with longitudinal multiomics data enables mechanistic microbiome research.</title>
        <authorList>
            <person name="Poyet M."/>
            <person name="Groussin M."/>
            <person name="Gibbons S.M."/>
            <person name="Avila-Pacheco J."/>
            <person name="Jiang X."/>
            <person name="Kearney S.M."/>
            <person name="Perrotta A.R."/>
            <person name="Berdy B."/>
            <person name="Zhao S."/>
            <person name="Lieberman T.D."/>
            <person name="Swanson P.K."/>
            <person name="Smith M."/>
            <person name="Roesemann S."/>
            <person name="Alexander J.E."/>
            <person name="Rich S.A."/>
            <person name="Livny J."/>
            <person name="Vlamakis H."/>
            <person name="Clish C."/>
            <person name="Bullock K."/>
            <person name="Deik A."/>
            <person name="Scott J."/>
            <person name="Pierce K.A."/>
            <person name="Xavier R.J."/>
            <person name="Alm E.J."/>
        </authorList>
    </citation>
    <scope>NUCLEOTIDE SEQUENCE [LARGE SCALE GENOMIC DNA]</scope>
    <source>
        <strain evidence="1 2">BIOML-A198</strain>
    </source>
</reference>
<name>A0A173UL88_9FIRM</name>
<evidence type="ECO:0000313" key="1">
    <source>
        <dbReference type="EMBL" id="MTK22732.1"/>
    </source>
</evidence>
<sequence>MLNTSEYLELSELLVEEIISLPVSKRYKELQHEIDKSPEIKTLVSKFEKAKSAYEDVQRYGSKHHPDYKEVTQQLIDAKSSLFQHTVIKEFKNCEKEIQEILNQIAVYMENSIKVDYPKKGSSCGCSGGSCSH</sequence>
<organism evidence="1 2">
    <name type="scientific">Turicibacter sanguinis</name>
    <dbReference type="NCBI Taxonomy" id="154288"/>
    <lineage>
        <taxon>Bacteria</taxon>
        <taxon>Bacillati</taxon>
        <taxon>Bacillota</taxon>
        <taxon>Erysipelotrichia</taxon>
        <taxon>Erysipelotrichales</taxon>
        <taxon>Turicibacteraceae</taxon>
        <taxon>Turicibacter</taxon>
    </lineage>
</organism>
<protein>
    <submittedName>
        <fullName evidence="1">YlbF family regulator</fullName>
    </submittedName>
</protein>
<dbReference type="OrthoDB" id="2157513at2"/>
<dbReference type="InterPro" id="IPR010368">
    <property type="entry name" value="Com_YlbF"/>
</dbReference>
<proteinExistence type="predicted"/>
<dbReference type="GeneID" id="60059238"/>
<dbReference type="PANTHER" id="PTHR38448">
    <property type="entry name" value="REGULATORY PROTEIN YLBF-RELATED"/>
    <property type="match status" value="1"/>
</dbReference>
<dbReference type="Proteomes" id="UP000487649">
    <property type="component" value="Unassembled WGS sequence"/>
</dbReference>
<evidence type="ECO:0000313" key="2">
    <source>
        <dbReference type="Proteomes" id="UP000487649"/>
    </source>
</evidence>
<dbReference type="AlphaFoldDB" id="A0A173UL88"/>
<gene>
    <name evidence="1" type="ORF">GMA92_15145</name>
</gene>